<keyword evidence="1" id="KW-1133">Transmembrane helix</keyword>
<dbReference type="AlphaFoldDB" id="A0A818LZZ1"/>
<accession>A0A818LZZ1</accession>
<proteinExistence type="predicted"/>
<feature type="transmembrane region" description="Helical" evidence="1">
    <location>
        <begin position="7"/>
        <end position="25"/>
    </location>
</feature>
<reference evidence="2" key="1">
    <citation type="submission" date="2021-02" db="EMBL/GenBank/DDBJ databases">
        <authorList>
            <person name="Nowell W R."/>
        </authorList>
    </citation>
    <scope>NUCLEOTIDE SEQUENCE</scope>
</reference>
<comment type="caution">
    <text evidence="2">The sequence shown here is derived from an EMBL/GenBank/DDBJ whole genome shotgun (WGS) entry which is preliminary data.</text>
</comment>
<evidence type="ECO:0000313" key="2">
    <source>
        <dbReference type="EMBL" id="CAF3573039.1"/>
    </source>
</evidence>
<organism evidence="2 3">
    <name type="scientific">Rotaria socialis</name>
    <dbReference type="NCBI Taxonomy" id="392032"/>
    <lineage>
        <taxon>Eukaryota</taxon>
        <taxon>Metazoa</taxon>
        <taxon>Spiralia</taxon>
        <taxon>Gnathifera</taxon>
        <taxon>Rotifera</taxon>
        <taxon>Eurotatoria</taxon>
        <taxon>Bdelloidea</taxon>
        <taxon>Philodinida</taxon>
        <taxon>Philodinidae</taxon>
        <taxon>Rotaria</taxon>
    </lineage>
</organism>
<evidence type="ECO:0000256" key="1">
    <source>
        <dbReference type="SAM" id="Phobius"/>
    </source>
</evidence>
<protein>
    <submittedName>
        <fullName evidence="2">Uncharacterized protein</fullName>
    </submittedName>
</protein>
<dbReference type="EMBL" id="CAJNYT010003536">
    <property type="protein sequence ID" value="CAF3573039.1"/>
    <property type="molecule type" value="Genomic_DNA"/>
</dbReference>
<evidence type="ECO:0000313" key="3">
    <source>
        <dbReference type="Proteomes" id="UP000663872"/>
    </source>
</evidence>
<feature type="transmembrane region" description="Helical" evidence="1">
    <location>
        <begin position="358"/>
        <end position="382"/>
    </location>
</feature>
<keyword evidence="1" id="KW-0812">Transmembrane</keyword>
<dbReference type="Proteomes" id="UP000663872">
    <property type="component" value="Unassembled WGS sequence"/>
</dbReference>
<gene>
    <name evidence="2" type="ORF">GRG538_LOCUS21322</name>
</gene>
<sequence length="453" mass="51805">MVYIIQLSPRILVFFILFIFVISSIEEQLHKNHSEINLDSNNTVANNSSLSNTLENIENSTIANTSTNSTIETVVKPLLVSHTASKPEMNAAVASLRSIVNQMNSYRHNDILFRIKHCDSNMKLSDICETYTVDNTTNLLIRQSNIDFQTLQHVSNVLVDRIVVQKLSQLCLSTDSYLTNLSESNIRITHDIVRERGNSFCSLQQCHSRLQIFVETCPTLSNKNVSITTLELLPMLCALHNEQIWSSAQCTKAIVYLLHIVYAFWAQVEQCHNNISNGFDGCTPECQTLDNVLNKVKTQCVGDGSFLSQVPALGLYQSINLKEICRHNNIFRRPQFIYSVEKFFSSNLFWNQFHGKPIYTVLFMIVIVLSVFSFSLCFYFMLKNRFKSNKRRLGNDNYEYTRFHDSSFELGANTEISNASAASNSTMTSNEIEFGANDRFDSFEYHRLLREES</sequence>
<keyword evidence="1" id="KW-0472">Membrane</keyword>
<name>A0A818LZZ1_9BILA</name>